<evidence type="ECO:0000256" key="3">
    <source>
        <dbReference type="ARBA" id="ARBA00022833"/>
    </source>
</evidence>
<evidence type="ECO:0000256" key="2">
    <source>
        <dbReference type="ARBA" id="ARBA00022723"/>
    </source>
</evidence>
<dbReference type="AlphaFoldDB" id="A0A9P8Q3F7"/>
<dbReference type="FunFam" id="3.90.430.10:FF:000001">
    <property type="entry name" value="Copper fist DNA-binding protein"/>
    <property type="match status" value="1"/>
</dbReference>
<keyword evidence="5" id="KW-0805">Transcription regulation</keyword>
<dbReference type="GO" id="GO:0003677">
    <property type="term" value="F:DNA binding"/>
    <property type="evidence" value="ECO:0007669"/>
    <property type="project" value="InterPro"/>
</dbReference>
<accession>A0A9P8Q3F7</accession>
<evidence type="ECO:0000313" key="11">
    <source>
        <dbReference type="Proteomes" id="UP000774326"/>
    </source>
</evidence>
<dbReference type="InterPro" id="IPR036395">
    <property type="entry name" value="Cu_fist_DNA-bd_dom_sf"/>
</dbReference>
<comment type="caution">
    <text evidence="10">The sequence shown here is derived from an EMBL/GenBank/DDBJ whole genome shotgun (WGS) entry which is preliminary data.</text>
</comment>
<dbReference type="GO" id="GO:0003700">
    <property type="term" value="F:DNA-binding transcription factor activity"/>
    <property type="evidence" value="ECO:0007669"/>
    <property type="project" value="InterPro"/>
</dbReference>
<dbReference type="GO" id="GO:0005634">
    <property type="term" value="C:nucleus"/>
    <property type="evidence" value="ECO:0007669"/>
    <property type="project" value="UniProtKB-SubCell"/>
</dbReference>
<dbReference type="SMART" id="SM01090">
    <property type="entry name" value="Copper-fist"/>
    <property type="match status" value="1"/>
</dbReference>
<gene>
    <name evidence="10" type="ORF">WICPIJ_005475</name>
</gene>
<dbReference type="SMART" id="SM00412">
    <property type="entry name" value="Cu_FIST"/>
    <property type="match status" value="1"/>
</dbReference>
<keyword evidence="7" id="KW-0539">Nucleus</keyword>
<dbReference type="Proteomes" id="UP000774326">
    <property type="component" value="Unassembled WGS sequence"/>
</dbReference>
<dbReference type="PRINTS" id="PR00617">
    <property type="entry name" value="COPPERFIST"/>
</dbReference>
<comment type="subcellular location">
    <subcellularLocation>
        <location evidence="1">Nucleus</location>
    </subcellularLocation>
</comment>
<evidence type="ECO:0000256" key="5">
    <source>
        <dbReference type="ARBA" id="ARBA00023015"/>
    </source>
</evidence>
<dbReference type="InterPro" id="IPR001083">
    <property type="entry name" value="Cu_fist_DNA-bd_dom"/>
</dbReference>
<dbReference type="EMBL" id="JAEUBG010003067">
    <property type="protein sequence ID" value="KAH3683548.1"/>
    <property type="molecule type" value="Genomic_DNA"/>
</dbReference>
<evidence type="ECO:0000313" key="10">
    <source>
        <dbReference type="EMBL" id="KAH3683548.1"/>
    </source>
</evidence>
<keyword evidence="2" id="KW-0479">Metal-binding</keyword>
<keyword evidence="6" id="KW-0804">Transcription</keyword>
<evidence type="ECO:0000256" key="6">
    <source>
        <dbReference type="ARBA" id="ARBA00023163"/>
    </source>
</evidence>
<feature type="domain" description="Copper-fist" evidence="9">
    <location>
        <begin position="1"/>
        <end position="40"/>
    </location>
</feature>
<evidence type="ECO:0000256" key="1">
    <source>
        <dbReference type="ARBA" id="ARBA00004123"/>
    </source>
</evidence>
<dbReference type="Gene3D" id="3.90.430.10">
    <property type="entry name" value="Copper fist DNA-binding domain"/>
    <property type="match status" value="1"/>
</dbReference>
<dbReference type="Pfam" id="PF00649">
    <property type="entry name" value="Copper-fist"/>
    <property type="match status" value="1"/>
</dbReference>
<organism evidence="10 11">
    <name type="scientific">Wickerhamomyces pijperi</name>
    <name type="common">Yeast</name>
    <name type="synonym">Pichia pijperi</name>
    <dbReference type="NCBI Taxonomy" id="599730"/>
    <lineage>
        <taxon>Eukaryota</taxon>
        <taxon>Fungi</taxon>
        <taxon>Dikarya</taxon>
        <taxon>Ascomycota</taxon>
        <taxon>Saccharomycotina</taxon>
        <taxon>Saccharomycetes</taxon>
        <taxon>Phaffomycetales</taxon>
        <taxon>Wickerhamomycetaceae</taxon>
        <taxon>Wickerhamomyces</taxon>
    </lineage>
</organism>
<protein>
    <recommendedName>
        <fullName evidence="9">Copper-fist domain-containing protein</fullName>
    </recommendedName>
</protein>
<evidence type="ECO:0000259" key="9">
    <source>
        <dbReference type="PROSITE" id="PS50073"/>
    </source>
</evidence>
<dbReference type="OrthoDB" id="3981116at2759"/>
<reference evidence="10" key="1">
    <citation type="journal article" date="2021" name="Open Biol.">
        <title>Shared evolutionary footprints suggest mitochondrial oxidative damage underlies multiple complex I losses in fungi.</title>
        <authorList>
            <person name="Schikora-Tamarit M.A."/>
            <person name="Marcet-Houben M."/>
            <person name="Nosek J."/>
            <person name="Gabaldon T."/>
        </authorList>
    </citation>
    <scope>NUCLEOTIDE SEQUENCE</scope>
    <source>
        <strain evidence="10">CBS2887</strain>
    </source>
</reference>
<evidence type="ECO:0000256" key="8">
    <source>
        <dbReference type="SAM" id="MobiDB-lite"/>
    </source>
</evidence>
<evidence type="ECO:0000256" key="4">
    <source>
        <dbReference type="ARBA" id="ARBA00023008"/>
    </source>
</evidence>
<dbReference type="GO" id="GO:0005507">
    <property type="term" value="F:copper ion binding"/>
    <property type="evidence" value="ECO:0007669"/>
    <property type="project" value="InterPro"/>
</dbReference>
<feature type="region of interest" description="Disordered" evidence="8">
    <location>
        <begin position="321"/>
        <end position="341"/>
    </location>
</feature>
<sequence length="719" mass="81207">MFILENERLACAQCIRGHRAADCFHRHKPLISIRPRGRPSTQEKNVRVRYESVVVTHEGMEPVETKNGRAKPGQMKRALYVAKNSLFTLIRTSTKKGFCITGELSLLEAYCYLEGNPQFDPNCLDEARQGLSVSVLDVNLDGMKDIFIASRFIHLKDALPMQDFQMHNEKNSKDYCKDEYPLIDNSIASAYTMSQIHAAQRVFTLIHKNKSAYNEDDFVAQLYNTAIDPCNLYLQLTGKTAPEYKVQEHMAAAMAELRAAEQRGGEIAVIPTIVELQRQFGITTLQDHTRVCLSSCPVYFAKNKVRFGLLSSIHYPPYDLDSDSESATSSESSTPSKPGRARKLKNYKLISKARINGKQYSQLIATSTKLTSQAHLLHRIQNHGYNAPNYTSNFNLPTIPTEAVEAPAPVVDESTAYEVLDNEYNAVKAQYELPSFQVNGNFEQFGISDIRTTQPKMKYRNGPLPEENFDFELQFMLPSKEHAKIERCSTGGVFVEGLLYNFITPVPSDLRVGDVYEGERVWGLRDSEHKFKIPEEGLENYDEINAGFFNNGTVEAPPAVKTEFNLSDEDFVAVLQNLDLPELVADVSSEEELSPEAAASLASFHDTHFDKFVQRVKEQKQMQEDQEQQLQEPVTPDQLQQPFVFHPQQPVHPYFGTPVMQLPTKAHESSISETYIRGFLNGDAKINKDVASSADARAMFENEDFKEFLRVRLGDSLGF</sequence>
<keyword evidence="3" id="KW-0862">Zinc</keyword>
<feature type="compositionally biased region" description="Low complexity" evidence="8">
    <location>
        <begin position="325"/>
        <end position="336"/>
    </location>
</feature>
<proteinExistence type="predicted"/>
<evidence type="ECO:0000256" key="7">
    <source>
        <dbReference type="ARBA" id="ARBA00023242"/>
    </source>
</evidence>
<keyword evidence="11" id="KW-1185">Reference proteome</keyword>
<name>A0A9P8Q3F7_WICPI</name>
<dbReference type="PROSITE" id="PS50073">
    <property type="entry name" value="COPPER_FIST_2"/>
    <property type="match status" value="1"/>
</dbReference>
<dbReference type="SUPFAM" id="SSF57879">
    <property type="entry name" value="Zinc domain conserved in yeast copper-regulated transcription factors"/>
    <property type="match status" value="1"/>
</dbReference>
<keyword evidence="4" id="KW-0186">Copper</keyword>
<reference evidence="10" key="2">
    <citation type="submission" date="2021-01" db="EMBL/GenBank/DDBJ databases">
        <authorList>
            <person name="Schikora-Tamarit M.A."/>
        </authorList>
    </citation>
    <scope>NUCLEOTIDE SEQUENCE</scope>
    <source>
        <strain evidence="10">CBS2887</strain>
    </source>
</reference>